<feature type="domain" description="Helix-hairpin-helix DNA-binding motif class 1" evidence="2">
    <location>
        <begin position="261"/>
        <end position="280"/>
    </location>
</feature>
<accession>A0A9E6ZJQ5</accession>
<dbReference type="RefSeq" id="WP_255842109.1">
    <property type="nucleotide sequence ID" value="NZ_CP094358.1"/>
</dbReference>
<dbReference type="InterPro" id="IPR003583">
    <property type="entry name" value="Hlx-hairpin-Hlx_DNA-bd_motif"/>
</dbReference>
<feature type="domain" description="Helix-hairpin-helix DNA-binding motif class 1" evidence="2">
    <location>
        <begin position="162"/>
        <end position="181"/>
    </location>
</feature>
<dbReference type="SUPFAM" id="SSF47781">
    <property type="entry name" value="RuvA domain 2-like"/>
    <property type="match status" value="2"/>
</dbReference>
<dbReference type="Proteomes" id="UP000831290">
    <property type="component" value="Chromosome"/>
</dbReference>
<dbReference type="SMART" id="SM00278">
    <property type="entry name" value="HhH1"/>
    <property type="match status" value="3"/>
</dbReference>
<feature type="transmembrane region" description="Helical" evidence="1">
    <location>
        <begin position="16"/>
        <end position="35"/>
    </location>
</feature>
<protein>
    <submittedName>
        <fullName evidence="3">Helix-hairpin-helix domain-containing protein</fullName>
    </submittedName>
</protein>
<dbReference type="Gene3D" id="1.10.150.280">
    <property type="entry name" value="AF1531-like domain"/>
    <property type="match status" value="2"/>
</dbReference>
<keyword evidence="4" id="KW-1185">Reference proteome</keyword>
<sequence length="284" mass="33286">MNNIKSHFRFSKNQRNGIFFLLLLIFILQCIYFFVDFSSDKNFFDNNEVLLGFQKQIDSLKKLEEEKKKLKIFPFNPNYIDDHKGYMLGMSNEQIDKLLNYRKEGNYINSPQEFQFVTGVPDSLLNVFSAYFVFPKRKKTTGYNKEKAFVIKKKDINLVTVDDLKKVSGVGNKLSNRIIKYRELLGGFMLPEQLYEVYGLDKKIADKVLKHYPLITPPVIKKIEVNSASLKELSSNVYINYDLATHIIEYRSRVGKIMSFEELKKMEGISAEKINRIKLYLDFN</sequence>
<dbReference type="InterPro" id="IPR010994">
    <property type="entry name" value="RuvA_2-like"/>
</dbReference>
<gene>
    <name evidence="3" type="ORF">MQE35_14090</name>
</gene>
<dbReference type="KEGG" id="fbm:MQE35_14090"/>
<name>A0A9E6ZJQ5_9FLAO</name>
<dbReference type="GO" id="GO:0006281">
    <property type="term" value="P:DNA repair"/>
    <property type="evidence" value="ECO:0007669"/>
    <property type="project" value="InterPro"/>
</dbReference>
<dbReference type="InterPro" id="IPR051675">
    <property type="entry name" value="Endo/Exo/Phosphatase_dom_1"/>
</dbReference>
<dbReference type="GO" id="GO:0003677">
    <property type="term" value="F:DNA binding"/>
    <property type="evidence" value="ECO:0007669"/>
    <property type="project" value="InterPro"/>
</dbReference>
<evidence type="ECO:0000259" key="2">
    <source>
        <dbReference type="SMART" id="SM00278"/>
    </source>
</evidence>
<feature type="domain" description="Helix-hairpin-helix DNA-binding motif class 1" evidence="2">
    <location>
        <begin position="192"/>
        <end position="211"/>
    </location>
</feature>
<keyword evidence="1" id="KW-0812">Transmembrane</keyword>
<dbReference type="PANTHER" id="PTHR21180">
    <property type="entry name" value="ENDONUCLEASE/EXONUCLEASE/PHOSPHATASE FAMILY DOMAIN-CONTAINING PROTEIN 1"/>
    <property type="match status" value="1"/>
</dbReference>
<dbReference type="PANTHER" id="PTHR21180:SF32">
    <property type="entry name" value="ENDONUCLEASE_EXONUCLEASE_PHOSPHATASE FAMILY DOMAIN-CONTAINING PROTEIN 1"/>
    <property type="match status" value="1"/>
</dbReference>
<evidence type="ECO:0000313" key="3">
    <source>
        <dbReference type="EMBL" id="UOB16862.1"/>
    </source>
</evidence>
<evidence type="ECO:0000256" key="1">
    <source>
        <dbReference type="SAM" id="Phobius"/>
    </source>
</evidence>
<reference evidence="3" key="1">
    <citation type="submission" date="2022-03" db="EMBL/GenBank/DDBJ databases">
        <title>Description of Abyssus ytuae gen. nov., sp. nov., a novel member of the family Flavobacteriaceae isolated from the sediment of Mariana Trench.</title>
        <authorList>
            <person name="Zhang J."/>
            <person name="Xu X."/>
        </authorList>
    </citation>
    <scope>NUCLEOTIDE SEQUENCE</scope>
    <source>
        <strain evidence="3">MT3330</strain>
    </source>
</reference>
<organism evidence="3 4">
    <name type="scientific">Abyssalbus ytuae</name>
    <dbReference type="NCBI Taxonomy" id="2926907"/>
    <lineage>
        <taxon>Bacteria</taxon>
        <taxon>Pseudomonadati</taxon>
        <taxon>Bacteroidota</taxon>
        <taxon>Flavobacteriia</taxon>
        <taxon>Flavobacteriales</taxon>
        <taxon>Flavobacteriaceae</taxon>
        <taxon>Abyssalbus</taxon>
    </lineage>
</organism>
<dbReference type="Pfam" id="PF12836">
    <property type="entry name" value="HHH_3"/>
    <property type="match status" value="2"/>
</dbReference>
<keyword evidence="1" id="KW-1133">Transmembrane helix</keyword>
<dbReference type="AlphaFoldDB" id="A0A9E6ZJQ5"/>
<dbReference type="EMBL" id="CP094358">
    <property type="protein sequence ID" value="UOB16862.1"/>
    <property type="molecule type" value="Genomic_DNA"/>
</dbReference>
<proteinExistence type="predicted"/>
<evidence type="ECO:0000313" key="4">
    <source>
        <dbReference type="Proteomes" id="UP000831290"/>
    </source>
</evidence>
<keyword evidence="1" id="KW-0472">Membrane</keyword>